<comment type="caution">
    <text evidence="7">The sequence shown here is derived from an EMBL/GenBank/DDBJ whole genome shotgun (WGS) entry which is preliminary data.</text>
</comment>
<dbReference type="PROSITE" id="PS50850">
    <property type="entry name" value="MFS"/>
    <property type="match status" value="1"/>
</dbReference>
<evidence type="ECO:0000313" key="8">
    <source>
        <dbReference type="Proteomes" id="UP000530928"/>
    </source>
</evidence>
<keyword evidence="8" id="KW-1185">Reference proteome</keyword>
<evidence type="ECO:0000259" key="6">
    <source>
        <dbReference type="PROSITE" id="PS50850"/>
    </source>
</evidence>
<name>A0A7W0HSB1_9ACTN</name>
<feature type="transmembrane region" description="Helical" evidence="5">
    <location>
        <begin position="78"/>
        <end position="98"/>
    </location>
</feature>
<organism evidence="7 8">
    <name type="scientific">Nonomuraea soli</name>
    <dbReference type="NCBI Taxonomy" id="1032476"/>
    <lineage>
        <taxon>Bacteria</taxon>
        <taxon>Bacillati</taxon>
        <taxon>Actinomycetota</taxon>
        <taxon>Actinomycetes</taxon>
        <taxon>Streptosporangiales</taxon>
        <taxon>Streptosporangiaceae</taxon>
        <taxon>Nonomuraea</taxon>
    </lineage>
</organism>
<proteinExistence type="predicted"/>
<dbReference type="AlphaFoldDB" id="A0A7W0HSB1"/>
<reference evidence="7 8" key="1">
    <citation type="submission" date="2020-07" db="EMBL/GenBank/DDBJ databases">
        <title>Genomic Encyclopedia of Type Strains, Phase IV (KMG-IV): sequencing the most valuable type-strain genomes for metagenomic binning, comparative biology and taxonomic classification.</title>
        <authorList>
            <person name="Goeker M."/>
        </authorList>
    </citation>
    <scope>NUCLEOTIDE SEQUENCE [LARGE SCALE GENOMIC DNA]</scope>
    <source>
        <strain evidence="7 8">DSM 45533</strain>
    </source>
</reference>
<dbReference type="RefSeq" id="WP_181612591.1">
    <property type="nucleotide sequence ID" value="NZ_BAABAM010000005.1"/>
</dbReference>
<feature type="transmembrane region" description="Helical" evidence="5">
    <location>
        <begin position="321"/>
        <end position="340"/>
    </location>
</feature>
<feature type="transmembrane region" description="Helical" evidence="5">
    <location>
        <begin position="161"/>
        <end position="181"/>
    </location>
</feature>
<dbReference type="PANTHER" id="PTHR23537:SF1">
    <property type="entry name" value="SUGAR TRANSPORTER"/>
    <property type="match status" value="1"/>
</dbReference>
<feature type="transmembrane region" description="Helical" evidence="5">
    <location>
        <begin position="233"/>
        <end position="259"/>
    </location>
</feature>
<feature type="transmembrane region" description="Helical" evidence="5">
    <location>
        <begin position="104"/>
        <end position="122"/>
    </location>
</feature>
<dbReference type="Proteomes" id="UP000530928">
    <property type="component" value="Unassembled WGS sequence"/>
</dbReference>
<keyword evidence="4 5" id="KW-0472">Membrane</keyword>
<feature type="transmembrane region" description="Helical" evidence="5">
    <location>
        <begin position="46"/>
        <end position="66"/>
    </location>
</feature>
<feature type="transmembrane region" description="Helical" evidence="5">
    <location>
        <begin position="265"/>
        <end position="286"/>
    </location>
</feature>
<dbReference type="GO" id="GO:0005886">
    <property type="term" value="C:plasma membrane"/>
    <property type="evidence" value="ECO:0007669"/>
    <property type="project" value="UniProtKB-SubCell"/>
</dbReference>
<feature type="transmembrane region" description="Helical" evidence="5">
    <location>
        <begin position="387"/>
        <end position="405"/>
    </location>
</feature>
<dbReference type="EMBL" id="JACDUR010000005">
    <property type="protein sequence ID" value="MBA2893830.1"/>
    <property type="molecule type" value="Genomic_DNA"/>
</dbReference>
<sequence length="417" mass="42097">MLDPPHWQAVRLALGTASALGLARFAYGLLLPAMRDDLRWTLAEAGAMNTANGLGYLLGALATAVVTRRVSATATFRWGMVLVAGALAATATTGDYLVLLALRAAAGAAGAAVFIAGGVIASRIATRTASGAPITVYFAGAGLGIVAAGAALPAMAAQWRLAWAILGLAAAASALAAWTAAHETPPIAIAHETPPTAIAHETPPIAIAHETPPARPDPAPAPSGHGRARLRPLAGVTAAYLLFATGYITYITFLSAYLADQRAPLAQVALTWTALGLAVIAAPLLWNRPTARWPGTRALTALLATLAAGAALALLAPAPPIILASAIIYGATFMGVPAAVTTLIRTTTPPTAWTATLSAFTVLFAAGQTAGPWLAGVLADVTSTEATLAWTAILCAAAAAISATSRPPGHGRRPRGN</sequence>
<accession>A0A7W0HSB1</accession>
<dbReference type="Pfam" id="PF06779">
    <property type="entry name" value="MFS_4"/>
    <property type="match status" value="2"/>
</dbReference>
<comment type="subcellular location">
    <subcellularLocation>
        <location evidence="1">Cell membrane</location>
        <topology evidence="1">Multi-pass membrane protein</topology>
    </subcellularLocation>
</comment>
<evidence type="ECO:0000313" key="7">
    <source>
        <dbReference type="EMBL" id="MBA2893830.1"/>
    </source>
</evidence>
<keyword evidence="3 5" id="KW-1133">Transmembrane helix</keyword>
<dbReference type="InterPro" id="IPR036259">
    <property type="entry name" value="MFS_trans_sf"/>
</dbReference>
<dbReference type="InterPro" id="IPR020846">
    <property type="entry name" value="MFS_dom"/>
</dbReference>
<feature type="transmembrane region" description="Helical" evidence="5">
    <location>
        <begin position="12"/>
        <end position="34"/>
    </location>
</feature>
<evidence type="ECO:0000256" key="4">
    <source>
        <dbReference type="ARBA" id="ARBA00023136"/>
    </source>
</evidence>
<feature type="domain" description="Major facilitator superfamily (MFS) profile" evidence="6">
    <location>
        <begin position="1"/>
        <end position="410"/>
    </location>
</feature>
<evidence type="ECO:0000256" key="3">
    <source>
        <dbReference type="ARBA" id="ARBA00022989"/>
    </source>
</evidence>
<dbReference type="PANTHER" id="PTHR23537">
    <property type="match status" value="1"/>
</dbReference>
<feature type="transmembrane region" description="Helical" evidence="5">
    <location>
        <begin position="298"/>
        <end position="315"/>
    </location>
</feature>
<gene>
    <name evidence="7" type="ORF">HNR30_005191</name>
</gene>
<evidence type="ECO:0000256" key="2">
    <source>
        <dbReference type="ARBA" id="ARBA00022692"/>
    </source>
</evidence>
<feature type="transmembrane region" description="Helical" evidence="5">
    <location>
        <begin position="134"/>
        <end position="155"/>
    </location>
</feature>
<evidence type="ECO:0000256" key="1">
    <source>
        <dbReference type="ARBA" id="ARBA00004651"/>
    </source>
</evidence>
<feature type="transmembrane region" description="Helical" evidence="5">
    <location>
        <begin position="352"/>
        <end position="375"/>
    </location>
</feature>
<keyword evidence="2 5" id="KW-0812">Transmembrane</keyword>
<dbReference type="InterPro" id="IPR010645">
    <property type="entry name" value="MFS_4"/>
</dbReference>
<evidence type="ECO:0000256" key="5">
    <source>
        <dbReference type="SAM" id="Phobius"/>
    </source>
</evidence>
<dbReference type="Gene3D" id="1.20.1250.20">
    <property type="entry name" value="MFS general substrate transporter like domains"/>
    <property type="match status" value="1"/>
</dbReference>
<dbReference type="SUPFAM" id="SSF103473">
    <property type="entry name" value="MFS general substrate transporter"/>
    <property type="match status" value="1"/>
</dbReference>
<dbReference type="GO" id="GO:0022857">
    <property type="term" value="F:transmembrane transporter activity"/>
    <property type="evidence" value="ECO:0007669"/>
    <property type="project" value="InterPro"/>
</dbReference>
<protein>
    <submittedName>
        <fullName evidence="7">Putative MFS family arabinose efflux permease</fullName>
    </submittedName>
</protein>